<dbReference type="OMA" id="FRAENEM"/>
<evidence type="ECO:0000256" key="1">
    <source>
        <dbReference type="SAM" id="MobiDB-lite"/>
    </source>
</evidence>
<dbReference type="EMBL" id="JABSTR010000008">
    <property type="protein sequence ID" value="KAH9377225.1"/>
    <property type="molecule type" value="Genomic_DNA"/>
</dbReference>
<dbReference type="OrthoDB" id="6494660at2759"/>
<protein>
    <submittedName>
        <fullName evidence="2">Uncharacterized protein</fullName>
    </submittedName>
</protein>
<organism evidence="2 3">
    <name type="scientific">Haemaphysalis longicornis</name>
    <name type="common">Bush tick</name>
    <dbReference type="NCBI Taxonomy" id="44386"/>
    <lineage>
        <taxon>Eukaryota</taxon>
        <taxon>Metazoa</taxon>
        <taxon>Ecdysozoa</taxon>
        <taxon>Arthropoda</taxon>
        <taxon>Chelicerata</taxon>
        <taxon>Arachnida</taxon>
        <taxon>Acari</taxon>
        <taxon>Parasitiformes</taxon>
        <taxon>Ixodida</taxon>
        <taxon>Ixodoidea</taxon>
        <taxon>Ixodidae</taxon>
        <taxon>Haemaphysalinae</taxon>
        <taxon>Haemaphysalis</taxon>
    </lineage>
</organism>
<dbReference type="Proteomes" id="UP000821853">
    <property type="component" value="Unassembled WGS sequence"/>
</dbReference>
<accession>A0A9J6GR81</accession>
<proteinExistence type="predicted"/>
<dbReference type="AlphaFoldDB" id="A0A9J6GR81"/>
<name>A0A9J6GR81_HAELO</name>
<sequence>MSSESSPQAAGAAAPDRFSRDPPSPSAGPSAYRTLLPTLPTGKLSENALFLHGDPSARPYGVEDFASALENITDLRAIECLGPFQYNHVWRVTFRAENEMEALAARTEIVVKGRRCLVINPHQREVAVRCIGFHQGCLTN</sequence>
<reference evidence="2 3" key="1">
    <citation type="journal article" date="2020" name="Cell">
        <title>Large-Scale Comparative Analyses of Tick Genomes Elucidate Their Genetic Diversity and Vector Capacities.</title>
        <authorList>
            <consortium name="Tick Genome and Microbiome Consortium (TIGMIC)"/>
            <person name="Jia N."/>
            <person name="Wang J."/>
            <person name="Shi W."/>
            <person name="Du L."/>
            <person name="Sun Y."/>
            <person name="Zhan W."/>
            <person name="Jiang J.F."/>
            <person name="Wang Q."/>
            <person name="Zhang B."/>
            <person name="Ji P."/>
            <person name="Bell-Sakyi L."/>
            <person name="Cui X.M."/>
            <person name="Yuan T.T."/>
            <person name="Jiang B.G."/>
            <person name="Yang W.F."/>
            <person name="Lam T.T."/>
            <person name="Chang Q.C."/>
            <person name="Ding S.J."/>
            <person name="Wang X.J."/>
            <person name="Zhu J.G."/>
            <person name="Ruan X.D."/>
            <person name="Zhao L."/>
            <person name="Wei J.T."/>
            <person name="Ye R.Z."/>
            <person name="Que T.C."/>
            <person name="Du C.H."/>
            <person name="Zhou Y.H."/>
            <person name="Cheng J.X."/>
            <person name="Dai P.F."/>
            <person name="Guo W.B."/>
            <person name="Han X.H."/>
            <person name="Huang E.J."/>
            <person name="Li L.F."/>
            <person name="Wei W."/>
            <person name="Gao Y.C."/>
            <person name="Liu J.Z."/>
            <person name="Shao H.Z."/>
            <person name="Wang X."/>
            <person name="Wang C.C."/>
            <person name="Yang T.C."/>
            <person name="Huo Q.B."/>
            <person name="Li W."/>
            <person name="Chen H.Y."/>
            <person name="Chen S.E."/>
            <person name="Zhou L.G."/>
            <person name="Ni X.B."/>
            <person name="Tian J.H."/>
            <person name="Sheng Y."/>
            <person name="Liu T."/>
            <person name="Pan Y.S."/>
            <person name="Xia L.Y."/>
            <person name="Li J."/>
            <person name="Zhao F."/>
            <person name="Cao W.C."/>
        </authorList>
    </citation>
    <scope>NUCLEOTIDE SEQUENCE [LARGE SCALE GENOMIC DNA]</scope>
    <source>
        <strain evidence="2">HaeL-2018</strain>
    </source>
</reference>
<feature type="region of interest" description="Disordered" evidence="1">
    <location>
        <begin position="1"/>
        <end position="37"/>
    </location>
</feature>
<evidence type="ECO:0000313" key="3">
    <source>
        <dbReference type="Proteomes" id="UP000821853"/>
    </source>
</evidence>
<comment type="caution">
    <text evidence="2">The sequence shown here is derived from an EMBL/GenBank/DDBJ whole genome shotgun (WGS) entry which is preliminary data.</text>
</comment>
<keyword evidence="3" id="KW-1185">Reference proteome</keyword>
<gene>
    <name evidence="2" type="ORF">HPB48_010116</name>
</gene>
<evidence type="ECO:0000313" key="2">
    <source>
        <dbReference type="EMBL" id="KAH9377225.1"/>
    </source>
</evidence>
<dbReference type="VEuPathDB" id="VectorBase:HLOH_058889"/>